<protein>
    <submittedName>
        <fullName evidence="1">Uncharacterized protein</fullName>
    </submittedName>
</protein>
<sequence>MRRLNPLQPADAPDKSRELLTDIIERHGGVGDMVATMAHSPALLQGYPDLSRSMKRMTSPF</sequence>
<dbReference type="RefSeq" id="WP_306858451.1">
    <property type="nucleotide sequence ID" value="NZ_JAUSRB010000001.1"/>
</dbReference>
<evidence type="ECO:0000313" key="2">
    <source>
        <dbReference type="Proteomes" id="UP001230426"/>
    </source>
</evidence>
<name>A0ABT9QZK5_9ACTN</name>
<dbReference type="InterPro" id="IPR029032">
    <property type="entry name" value="AhpD-like"/>
</dbReference>
<organism evidence="1 2">
    <name type="scientific">Streptosporangium brasiliense</name>
    <dbReference type="NCBI Taxonomy" id="47480"/>
    <lineage>
        <taxon>Bacteria</taxon>
        <taxon>Bacillati</taxon>
        <taxon>Actinomycetota</taxon>
        <taxon>Actinomycetes</taxon>
        <taxon>Streptosporangiales</taxon>
        <taxon>Streptosporangiaceae</taxon>
        <taxon>Streptosporangium</taxon>
    </lineage>
</organism>
<comment type="caution">
    <text evidence="1">The sequence shown here is derived from an EMBL/GenBank/DDBJ whole genome shotgun (WGS) entry which is preliminary data.</text>
</comment>
<gene>
    <name evidence="1" type="ORF">J2S55_001657</name>
</gene>
<accession>A0ABT9QZK5</accession>
<dbReference type="Proteomes" id="UP001230426">
    <property type="component" value="Unassembled WGS sequence"/>
</dbReference>
<dbReference type="EMBL" id="JAUSRB010000001">
    <property type="protein sequence ID" value="MDP9862398.1"/>
    <property type="molecule type" value="Genomic_DNA"/>
</dbReference>
<evidence type="ECO:0000313" key="1">
    <source>
        <dbReference type="EMBL" id="MDP9862398.1"/>
    </source>
</evidence>
<dbReference type="SUPFAM" id="SSF69118">
    <property type="entry name" value="AhpD-like"/>
    <property type="match status" value="1"/>
</dbReference>
<proteinExistence type="predicted"/>
<reference evidence="1 2" key="1">
    <citation type="submission" date="2023-07" db="EMBL/GenBank/DDBJ databases">
        <title>Sequencing the genomes of 1000 actinobacteria strains.</title>
        <authorList>
            <person name="Klenk H.-P."/>
        </authorList>
    </citation>
    <scope>NUCLEOTIDE SEQUENCE [LARGE SCALE GENOMIC DNA]</scope>
    <source>
        <strain evidence="1 2">DSM 44109</strain>
    </source>
</reference>
<keyword evidence="2" id="KW-1185">Reference proteome</keyword>